<dbReference type="GO" id="GO:0006281">
    <property type="term" value="P:DNA repair"/>
    <property type="evidence" value="ECO:0007669"/>
    <property type="project" value="InterPro"/>
</dbReference>
<dbReference type="PANTHER" id="PTHR30255:SF2">
    <property type="entry name" value="SINGLE-STRANDED-DNA-SPECIFIC EXONUCLEASE RECJ"/>
    <property type="match status" value="1"/>
</dbReference>
<dbReference type="AlphaFoldDB" id="A0A7Z7VX53"/>
<dbReference type="Proteomes" id="UP000264146">
    <property type="component" value="Chromosome"/>
</dbReference>
<proteinExistence type="inferred from homology"/>
<dbReference type="EMBL" id="LR962863">
    <property type="protein sequence ID" value="CAD7359562.1"/>
    <property type="molecule type" value="Genomic_DNA"/>
</dbReference>
<reference evidence="10 12" key="2">
    <citation type="submission" date="2020-11" db="EMBL/GenBank/DDBJ databases">
        <authorList>
            <consortium name="Pathogen Informatics"/>
        </authorList>
    </citation>
    <scope>NUCLEOTIDE SEQUENCE [LARGE SCALE GENOMIC DNA]</scope>
    <source>
        <strain evidence="10 12">NCTC12218</strain>
    </source>
</reference>
<sequence length="762" mass="87142">MIMIQSNFQWQTRQVDSLIDDALVDKYKLTPMMKSILESKGYTDGLELERILAPNHLIHDPQALSDMDKAISRIHKAIQNGEKILVYGDYDADGVTSTTIMVKTLQQLGATVGWYIPNRFTEGYGPSEMAFRNAYDEGVTLIITVDNGIQGHHEIELVQNLGVDVIVTDHHEMGETLPPAFAIIHPMHPDFNYPFKYLCGAGVAFKLADMLLEELPHSFWVLAMIGTIADLVSLTDENRMIVQKGLTYINEETPVAIRTLLDQAQYRDDINEETIGFIIAPRLNAVGRLDDAGLAAELLMSDDPEESLFLAEQVEHFNVERKEIVQQIVEEAMEMAQEAVSEGQKFLVLAKENWHEGVLGIVASRIVETFHLPTMILNIDEAQQHAKGSSRSISQVSMFEALSSESTLITKFGGHHMAAGLTMPIENVDQLRNALNTWMTERFNDDDLQPVKMVNVVLNIEHVTIEQIRSLERLRPFGMDFNRPVFQIDGLTIQQAKAIGQNQNHLKVTFNEQNLQGLFWNHGELNQELMEDQEIDIIGELQINEWNGNRTPQFVMTDVRSNDRQILDYRSKNKRLPRFEGKDQVCYLIHPNKDKSSHHEFYYGEVIPEGYDKCVMRDLPLTMEDIKLSCRYIKASQIYLVFEHQHSIYFEGLPKDDTFKKCYKALFQKGKTNLETEGMALSQYLQIKPAMLKFILKVFLDLQIISQKDGIIEIAHSREKQSISASRIYQARVQRIEVEKQLLYEEFDAIKSWFVNELAGIE</sequence>
<protein>
    <recommendedName>
        <fullName evidence="2">Single-stranded-DNA-specific exonuclease RecJ</fullName>
    </recommendedName>
</protein>
<keyword evidence="3" id="KW-0540">Nuclease</keyword>
<keyword evidence="4 11" id="KW-0378">Hydrolase</keyword>
<evidence type="ECO:0000259" key="6">
    <source>
        <dbReference type="Pfam" id="PF01368"/>
    </source>
</evidence>
<reference evidence="11" key="1">
    <citation type="submission" date="2018-06" db="EMBL/GenBank/DDBJ databases">
        <authorList>
            <consortium name="Pathogen Informatics"/>
            <person name="Doyle S."/>
        </authorList>
    </citation>
    <scope>NUCLEOTIDE SEQUENCE [LARGE SCALE GENOMIC DNA]</scope>
    <source>
        <strain evidence="11">NCTC12218</strain>
    </source>
</reference>
<evidence type="ECO:0000256" key="1">
    <source>
        <dbReference type="ARBA" id="ARBA00005915"/>
    </source>
</evidence>
<evidence type="ECO:0000256" key="2">
    <source>
        <dbReference type="ARBA" id="ARBA00019841"/>
    </source>
</evidence>
<keyword evidence="5 11" id="KW-0269">Exonuclease</keyword>
<name>A0A7Z7VX53_STASC</name>
<dbReference type="InterPro" id="IPR041122">
    <property type="entry name" value="RecJ_OB"/>
</dbReference>
<dbReference type="Pfam" id="PF01368">
    <property type="entry name" value="DHH"/>
    <property type="match status" value="1"/>
</dbReference>
<dbReference type="GO" id="GO:0003676">
    <property type="term" value="F:nucleic acid binding"/>
    <property type="evidence" value="ECO:0007669"/>
    <property type="project" value="InterPro"/>
</dbReference>
<evidence type="ECO:0000313" key="11">
    <source>
        <dbReference type="EMBL" id="SUM88587.1"/>
    </source>
</evidence>
<evidence type="ECO:0000256" key="3">
    <source>
        <dbReference type="ARBA" id="ARBA00022722"/>
    </source>
</evidence>
<accession>A0A7Z7VX53</accession>
<dbReference type="PANTHER" id="PTHR30255">
    <property type="entry name" value="SINGLE-STRANDED-DNA-SPECIFIC EXONUCLEASE RECJ"/>
    <property type="match status" value="1"/>
</dbReference>
<dbReference type="Pfam" id="PF02272">
    <property type="entry name" value="DHHA1"/>
    <property type="match status" value="1"/>
</dbReference>
<evidence type="ECO:0000259" key="8">
    <source>
        <dbReference type="Pfam" id="PF10141"/>
    </source>
</evidence>
<dbReference type="InterPro" id="IPR004610">
    <property type="entry name" value="RecJ"/>
</dbReference>
<dbReference type="InterPro" id="IPR001667">
    <property type="entry name" value="DDH_dom"/>
</dbReference>
<dbReference type="InterPro" id="IPR051673">
    <property type="entry name" value="SSDNA_exonuclease_RecJ"/>
</dbReference>
<feature type="domain" description="RecJ OB" evidence="9">
    <location>
        <begin position="456"/>
        <end position="558"/>
    </location>
</feature>
<feature type="domain" description="DDH" evidence="6">
    <location>
        <begin position="83"/>
        <end position="226"/>
    </location>
</feature>
<dbReference type="InterPro" id="IPR003156">
    <property type="entry name" value="DHHA1_dom"/>
</dbReference>
<gene>
    <name evidence="11" type="primary">recJ_1</name>
    <name evidence="11" type="ORF">NCTC12218_01216</name>
</gene>
<evidence type="ECO:0000313" key="10">
    <source>
        <dbReference type="EMBL" id="CAD7359562.1"/>
    </source>
</evidence>
<dbReference type="NCBIfam" id="TIGR00644">
    <property type="entry name" value="recJ"/>
    <property type="match status" value="1"/>
</dbReference>
<dbReference type="EMBL" id="UHEF01000001">
    <property type="protein sequence ID" value="SUM88587.1"/>
    <property type="molecule type" value="Genomic_DNA"/>
</dbReference>
<comment type="similarity">
    <text evidence="1">Belongs to the RecJ family.</text>
</comment>
<dbReference type="SUPFAM" id="SSF64182">
    <property type="entry name" value="DHH phosphoesterases"/>
    <property type="match status" value="1"/>
</dbReference>
<evidence type="ECO:0000256" key="4">
    <source>
        <dbReference type="ARBA" id="ARBA00022801"/>
    </source>
</evidence>
<dbReference type="InterPro" id="IPR038763">
    <property type="entry name" value="DHH_sf"/>
</dbReference>
<dbReference type="InterPro" id="IPR018779">
    <property type="entry name" value="RecJ_C"/>
</dbReference>
<evidence type="ECO:0000313" key="12">
    <source>
        <dbReference type="Proteomes" id="UP000264146"/>
    </source>
</evidence>
<dbReference type="Gene3D" id="3.90.1640.30">
    <property type="match status" value="1"/>
</dbReference>
<dbReference type="Pfam" id="PF17768">
    <property type="entry name" value="RecJ_OB"/>
    <property type="match status" value="1"/>
</dbReference>
<dbReference type="Pfam" id="PF10141">
    <property type="entry name" value="ssDNA-exonuc_C"/>
    <property type="match status" value="1"/>
</dbReference>
<dbReference type="Gene3D" id="3.10.310.30">
    <property type="match status" value="1"/>
</dbReference>
<dbReference type="GO" id="GO:0006310">
    <property type="term" value="P:DNA recombination"/>
    <property type="evidence" value="ECO:0007669"/>
    <property type="project" value="InterPro"/>
</dbReference>
<evidence type="ECO:0000259" key="7">
    <source>
        <dbReference type="Pfam" id="PF02272"/>
    </source>
</evidence>
<evidence type="ECO:0000259" key="9">
    <source>
        <dbReference type="Pfam" id="PF17768"/>
    </source>
</evidence>
<evidence type="ECO:0000256" key="5">
    <source>
        <dbReference type="ARBA" id="ARBA00022839"/>
    </source>
</evidence>
<organism evidence="11">
    <name type="scientific">Staphylococcus schleiferi</name>
    <dbReference type="NCBI Taxonomy" id="1295"/>
    <lineage>
        <taxon>Bacteria</taxon>
        <taxon>Bacillati</taxon>
        <taxon>Bacillota</taxon>
        <taxon>Bacilli</taxon>
        <taxon>Bacillales</taxon>
        <taxon>Staphylococcaceae</taxon>
        <taxon>Staphylococcus</taxon>
    </lineage>
</organism>
<dbReference type="GO" id="GO:0008409">
    <property type="term" value="F:5'-3' exonuclease activity"/>
    <property type="evidence" value="ECO:0007669"/>
    <property type="project" value="InterPro"/>
</dbReference>
<feature type="domain" description="Single-stranded-DNA-specific exonuclease RecJ C-terminal" evidence="8">
    <location>
        <begin position="565"/>
        <end position="754"/>
    </location>
</feature>
<feature type="domain" description="DHHA1" evidence="7">
    <location>
        <begin position="343"/>
        <end position="440"/>
    </location>
</feature>